<keyword evidence="1" id="KW-0732">Signal</keyword>
<reference evidence="2" key="1">
    <citation type="journal article" date="2019" name="bioRxiv">
        <title>The Genome of the Zebra Mussel, Dreissena polymorpha: A Resource for Invasive Species Research.</title>
        <authorList>
            <person name="McCartney M.A."/>
            <person name="Auch B."/>
            <person name="Kono T."/>
            <person name="Mallez S."/>
            <person name="Zhang Y."/>
            <person name="Obille A."/>
            <person name="Becker A."/>
            <person name="Abrahante J.E."/>
            <person name="Garbe J."/>
            <person name="Badalamenti J.P."/>
            <person name="Herman A."/>
            <person name="Mangelson H."/>
            <person name="Liachko I."/>
            <person name="Sullivan S."/>
            <person name="Sone E.D."/>
            <person name="Koren S."/>
            <person name="Silverstein K.A.T."/>
            <person name="Beckman K.B."/>
            <person name="Gohl D.M."/>
        </authorList>
    </citation>
    <scope>NUCLEOTIDE SEQUENCE</scope>
    <source>
        <strain evidence="2">Duluth1</strain>
        <tissue evidence="2">Whole animal</tissue>
    </source>
</reference>
<comment type="caution">
    <text evidence="2">The sequence shown here is derived from an EMBL/GenBank/DDBJ whole genome shotgun (WGS) entry which is preliminary data.</text>
</comment>
<feature type="signal peptide" evidence="1">
    <location>
        <begin position="1"/>
        <end position="18"/>
    </location>
</feature>
<keyword evidence="3" id="KW-1185">Reference proteome</keyword>
<dbReference type="Proteomes" id="UP000828390">
    <property type="component" value="Unassembled WGS sequence"/>
</dbReference>
<reference evidence="2" key="2">
    <citation type="submission" date="2020-11" db="EMBL/GenBank/DDBJ databases">
        <authorList>
            <person name="McCartney M.A."/>
            <person name="Auch B."/>
            <person name="Kono T."/>
            <person name="Mallez S."/>
            <person name="Becker A."/>
            <person name="Gohl D.M."/>
            <person name="Silverstein K.A.T."/>
            <person name="Koren S."/>
            <person name="Bechman K.B."/>
            <person name="Herman A."/>
            <person name="Abrahante J.E."/>
            <person name="Garbe J."/>
        </authorList>
    </citation>
    <scope>NUCLEOTIDE SEQUENCE</scope>
    <source>
        <strain evidence="2">Duluth1</strain>
        <tissue evidence="2">Whole animal</tissue>
    </source>
</reference>
<gene>
    <name evidence="2" type="ORF">DPMN_133302</name>
</gene>
<dbReference type="EMBL" id="JAIWYP010000006">
    <property type="protein sequence ID" value="KAH3805010.1"/>
    <property type="molecule type" value="Genomic_DNA"/>
</dbReference>
<name>A0A9D4JAU7_DREPO</name>
<evidence type="ECO:0000313" key="3">
    <source>
        <dbReference type="Proteomes" id="UP000828390"/>
    </source>
</evidence>
<evidence type="ECO:0000313" key="2">
    <source>
        <dbReference type="EMBL" id="KAH3805010.1"/>
    </source>
</evidence>
<dbReference type="AlphaFoldDB" id="A0A9D4JAU7"/>
<sequence length="117" mass="12022">MPCTFESVLVLILCRSTGVRDPQEEKDTSSINGTCRSSTCFSGLSTSCLRPPRSGLGPCTGCRPGPLAAKVSPVAAVQDPPPYAVKVPPHAEIQVPHSAAVQVPPTAEIQVSAAAAV</sequence>
<evidence type="ECO:0000256" key="1">
    <source>
        <dbReference type="SAM" id="SignalP"/>
    </source>
</evidence>
<protein>
    <submittedName>
        <fullName evidence="2">Uncharacterized protein</fullName>
    </submittedName>
</protein>
<organism evidence="2 3">
    <name type="scientific">Dreissena polymorpha</name>
    <name type="common">Zebra mussel</name>
    <name type="synonym">Mytilus polymorpha</name>
    <dbReference type="NCBI Taxonomy" id="45954"/>
    <lineage>
        <taxon>Eukaryota</taxon>
        <taxon>Metazoa</taxon>
        <taxon>Spiralia</taxon>
        <taxon>Lophotrochozoa</taxon>
        <taxon>Mollusca</taxon>
        <taxon>Bivalvia</taxon>
        <taxon>Autobranchia</taxon>
        <taxon>Heteroconchia</taxon>
        <taxon>Euheterodonta</taxon>
        <taxon>Imparidentia</taxon>
        <taxon>Neoheterodontei</taxon>
        <taxon>Myida</taxon>
        <taxon>Dreissenoidea</taxon>
        <taxon>Dreissenidae</taxon>
        <taxon>Dreissena</taxon>
    </lineage>
</organism>
<accession>A0A9D4JAU7</accession>
<proteinExistence type="predicted"/>
<feature type="chain" id="PRO_5038527974" evidence="1">
    <location>
        <begin position="19"/>
        <end position="117"/>
    </location>
</feature>